<dbReference type="AlphaFoldDB" id="A0AAW7JMZ5"/>
<dbReference type="Gene3D" id="1.50.10.20">
    <property type="match status" value="1"/>
</dbReference>
<evidence type="ECO:0000313" key="4">
    <source>
        <dbReference type="Proteomes" id="UP001168478"/>
    </source>
</evidence>
<proteinExistence type="predicted"/>
<protein>
    <submittedName>
        <fullName evidence="2">Uncharacterized protein</fullName>
    </submittedName>
</protein>
<dbReference type="EMBL" id="JAUEIF010000002">
    <property type="protein sequence ID" value="MDN0024758.1"/>
    <property type="molecule type" value="Genomic_DNA"/>
</dbReference>
<dbReference type="Proteomes" id="UP001168478">
    <property type="component" value="Unassembled WGS sequence"/>
</dbReference>
<accession>A0AAW7JMZ5</accession>
<sequence>MLMIANTFVVYVYHIENNGLVDGKTGAMLFLYRYAALSGNEEYEALAGQLLDGMMKVAPSLPHGFESGLAGVGWAISRLIREGLVEGTPDNVLRAIDERVLGRMECDRRSILGQAVYMAERLRNTTPEYGLERYAGRMLDFIQSELTCAKECPTLYHLNSALYFLSCVRHLAEAHAGAEKLIGVLPSVYDRIKKESAFTEQDIFINRLLSEKTGTEAVFSADDVNGKNVLYGGNAGDDADLRGFVNKAWQELVYFGRLVSVLPSRNKLSAFVDRMQTDLSEDSMSMRHGLAGLGLALTADEAAAIQECGTGCV</sequence>
<name>A0AAW7JMZ5_9BACT</name>
<reference evidence="2" key="2">
    <citation type="submission" date="2023-08" db="EMBL/GenBank/DDBJ databases">
        <title>Identification and characterization of horizontal gene transfer across gut microbiota members of farm animals based on homology search.</title>
        <authorList>
            <person name="Schwarzerova J."/>
            <person name="Nykrynova M."/>
            <person name="Jureckova K."/>
            <person name="Cejkova D."/>
            <person name="Rychlik I."/>
        </authorList>
    </citation>
    <scope>NUCLEOTIDE SEQUENCE</scope>
    <source>
        <strain evidence="2">ET15</strain>
        <strain evidence="1">ET37</strain>
    </source>
</reference>
<dbReference type="RefSeq" id="WP_289825820.1">
    <property type="nucleotide sequence ID" value="NZ_JAUEIE010000011.1"/>
</dbReference>
<gene>
    <name evidence="1" type="ORF">QVN81_10230</name>
    <name evidence="2" type="ORF">QVN84_04365</name>
</gene>
<dbReference type="SUPFAM" id="SSF158745">
    <property type="entry name" value="LanC-like"/>
    <property type="match status" value="1"/>
</dbReference>
<organism evidence="2 4">
    <name type="scientific">Leyella lascolaii</name>
    <dbReference type="NCBI Taxonomy" id="1776379"/>
    <lineage>
        <taxon>Bacteria</taxon>
        <taxon>Pseudomonadati</taxon>
        <taxon>Bacteroidota</taxon>
        <taxon>Bacteroidia</taxon>
        <taxon>Bacteroidales</taxon>
        <taxon>Prevotellaceae</taxon>
        <taxon>Leyella</taxon>
    </lineage>
</organism>
<dbReference type="EMBL" id="JAUEIE010000011">
    <property type="protein sequence ID" value="MDN0023395.1"/>
    <property type="molecule type" value="Genomic_DNA"/>
</dbReference>
<evidence type="ECO:0000313" key="2">
    <source>
        <dbReference type="EMBL" id="MDN0024758.1"/>
    </source>
</evidence>
<keyword evidence="3" id="KW-1185">Reference proteome</keyword>
<evidence type="ECO:0000313" key="3">
    <source>
        <dbReference type="Proteomes" id="UP001167831"/>
    </source>
</evidence>
<evidence type="ECO:0000313" key="1">
    <source>
        <dbReference type="EMBL" id="MDN0023395.1"/>
    </source>
</evidence>
<reference evidence="2" key="1">
    <citation type="submission" date="2023-06" db="EMBL/GenBank/DDBJ databases">
        <authorList>
            <person name="Zeman M."/>
            <person name="Kubasova T."/>
            <person name="Jahodarova E."/>
            <person name="Nykrynova M."/>
            <person name="Rychlik I."/>
        </authorList>
    </citation>
    <scope>NUCLEOTIDE SEQUENCE</scope>
    <source>
        <strain evidence="2">ET15</strain>
        <strain evidence="1">ET37</strain>
    </source>
</reference>
<dbReference type="Proteomes" id="UP001167831">
    <property type="component" value="Unassembled WGS sequence"/>
</dbReference>
<comment type="caution">
    <text evidence="2">The sequence shown here is derived from an EMBL/GenBank/DDBJ whole genome shotgun (WGS) entry which is preliminary data.</text>
</comment>